<dbReference type="KEGG" id="malv:MALV_34600"/>
<dbReference type="GO" id="GO:0052572">
    <property type="term" value="P:response to host immune response"/>
    <property type="evidence" value="ECO:0007669"/>
    <property type="project" value="TreeGrafter"/>
</dbReference>
<dbReference type="Pfam" id="PF00823">
    <property type="entry name" value="PPE"/>
    <property type="match status" value="1"/>
</dbReference>
<feature type="compositionally biased region" description="Acidic residues" evidence="2">
    <location>
        <begin position="435"/>
        <end position="444"/>
    </location>
</feature>
<evidence type="ECO:0000313" key="4">
    <source>
        <dbReference type="EMBL" id="BBX28335.1"/>
    </source>
</evidence>
<dbReference type="PANTHER" id="PTHR46766:SF1">
    <property type="entry name" value="GLUTAMINE-RICH PROTEIN 2"/>
    <property type="match status" value="1"/>
</dbReference>
<dbReference type="InterPro" id="IPR000030">
    <property type="entry name" value="PPE_dom"/>
</dbReference>
<reference evidence="4 5" key="1">
    <citation type="journal article" date="2019" name="Emerg. Microbes Infect.">
        <title>Comprehensive subspecies identification of 175 nontuberculous mycobacteria species based on 7547 genomic profiles.</title>
        <authorList>
            <person name="Matsumoto Y."/>
            <person name="Kinjo T."/>
            <person name="Motooka D."/>
            <person name="Nabeya D."/>
            <person name="Jung N."/>
            <person name="Uechi K."/>
            <person name="Horii T."/>
            <person name="Iida T."/>
            <person name="Fujita J."/>
            <person name="Nakamura S."/>
        </authorList>
    </citation>
    <scope>NUCLEOTIDE SEQUENCE [LARGE SCALE GENOMIC DNA]</scope>
    <source>
        <strain evidence="4 5">JCM 12272</strain>
    </source>
</reference>
<proteinExistence type="inferred from homology"/>
<gene>
    <name evidence="4" type="ORF">MALV_34600</name>
</gene>
<organism evidence="4 5">
    <name type="scientific">Mycolicibacterium alvei</name>
    <dbReference type="NCBI Taxonomy" id="67081"/>
    <lineage>
        <taxon>Bacteria</taxon>
        <taxon>Bacillati</taxon>
        <taxon>Actinomycetota</taxon>
        <taxon>Actinomycetes</taxon>
        <taxon>Mycobacteriales</taxon>
        <taxon>Mycobacteriaceae</taxon>
        <taxon>Mycolicibacterium</taxon>
    </lineage>
</organism>
<feature type="compositionally biased region" description="Low complexity" evidence="2">
    <location>
        <begin position="378"/>
        <end position="397"/>
    </location>
</feature>
<dbReference type="PANTHER" id="PTHR46766">
    <property type="entry name" value="GLUTAMINE-RICH PROTEIN 2"/>
    <property type="match status" value="1"/>
</dbReference>
<keyword evidence="5" id="KW-1185">Reference proteome</keyword>
<dbReference type="Gene3D" id="1.20.1260.20">
    <property type="entry name" value="PPE superfamily"/>
    <property type="match status" value="1"/>
</dbReference>
<evidence type="ECO:0000256" key="1">
    <source>
        <dbReference type="ARBA" id="ARBA00010652"/>
    </source>
</evidence>
<dbReference type="InterPro" id="IPR038332">
    <property type="entry name" value="PPE_sf"/>
</dbReference>
<dbReference type="Proteomes" id="UP000466906">
    <property type="component" value="Chromosome"/>
</dbReference>
<dbReference type="AlphaFoldDB" id="A0A6N4UWM0"/>
<name>A0A6N4UWM0_9MYCO</name>
<evidence type="ECO:0000256" key="2">
    <source>
        <dbReference type="SAM" id="MobiDB-lite"/>
    </source>
</evidence>
<dbReference type="EMBL" id="AP022565">
    <property type="protein sequence ID" value="BBX28335.1"/>
    <property type="molecule type" value="Genomic_DNA"/>
</dbReference>
<feature type="domain" description="PPE" evidence="3">
    <location>
        <begin position="11"/>
        <end position="167"/>
    </location>
</feature>
<feature type="region of interest" description="Disordered" evidence="2">
    <location>
        <begin position="378"/>
        <end position="444"/>
    </location>
</feature>
<dbReference type="SUPFAM" id="SSF140459">
    <property type="entry name" value="PE/PPE dimer-like"/>
    <property type="match status" value="1"/>
</dbReference>
<evidence type="ECO:0000313" key="5">
    <source>
        <dbReference type="Proteomes" id="UP000466906"/>
    </source>
</evidence>
<accession>A0A6N4UWM0</accession>
<comment type="similarity">
    <text evidence="1">Belongs to the mycobacterial PPE family.</text>
</comment>
<protein>
    <submittedName>
        <fullName evidence="4">PPE family protein</fullName>
    </submittedName>
</protein>
<evidence type="ECO:0000259" key="3">
    <source>
        <dbReference type="Pfam" id="PF00823"/>
    </source>
</evidence>
<dbReference type="RefSeq" id="WP_163665947.1">
    <property type="nucleotide sequence ID" value="NZ_AP022565.1"/>
</dbReference>
<sequence length="444" mass="45486">MVAAPPVPPTWFALPPEVNTARLMLGAGPAPMLQAATGWEGLAILLETQADELAGALNALTAVWSGTSSERAVSATLPMIMWLRTVAMQAQKRALQAGAQASSYTLALTTTPPIPEIEQNHITHGVLEATNFLGINTMPIGLNEMDYFVRMWNQAAGAMEAYHAETTINLLFEPIMPMTPIVLPGIGETTAAAALASTAPRTAQGLLRNAIIEGVSAKATIESVALNAGRTAAWVNHAEQRGVGAANKGENAARQEQNPTDKNPMQQGMQMVMQMGQQAGQLAGQIPQMLQSPMQMMTQPLQQVTQMVSQFAGMGGSDKGMQMGLMGAMPFSNHPLAGGAGPSSGAGLVRAASLPGALGSPPRTALLSSMLGISGEAKPASAGGAMGAAGPVAPVSSGAGGGGAPMTGAGHNDKKSSGGTKEGLISPTALTYDNDNSDDGDDDW</sequence>